<dbReference type="EMBL" id="JAGGKS010000008">
    <property type="protein sequence ID" value="MBP1926888.1"/>
    <property type="molecule type" value="Genomic_DNA"/>
</dbReference>
<evidence type="ECO:0000259" key="3">
    <source>
        <dbReference type="PROSITE" id="PS51737"/>
    </source>
</evidence>
<evidence type="ECO:0000256" key="1">
    <source>
        <dbReference type="SAM" id="Coils"/>
    </source>
</evidence>
<feature type="domain" description="Recombinase" evidence="3">
    <location>
        <begin position="163"/>
        <end position="307"/>
    </location>
</feature>
<dbReference type="CDD" id="cd00338">
    <property type="entry name" value="Ser_Recombinase"/>
    <property type="match status" value="1"/>
</dbReference>
<sequence length="528" mass="60871">MKKYCIYLRKSRADLEAETHGEGETLARHERALMDLAKKQKLNIVKIYKEVVSGETITARPVMQQLLGDVEKRMWAGVLVMEVERLARGDTIDQGLVAQTFKYSNTKIITPMKTYAPDNEFDEEYFEFGLFMSRREYKTINRRLQAGRISSVKEGKWVGNKKPYGYEIVKLEGQKGYTLKIIPEEASVIKMIFELYSIGEEQPDGTIKRLGSTLIANKLNELKIAPAVGDSWSPSRILELIRNPVYNGKVRWNCRPEIKKMQDGVITIERPRADEDDWLLYDGLHEAIIDEDLFNKTQEYLKNNKPKPAPNKKPIKNPLSSLIVCGLCGKKMVRRPYPNRTPDALICPQSGCKNISSYLSYVEDRILVSLKQWLTDYQLQLSIENKETVSNTEIEVKKKTVEKLKGEITGLNNQMNNIHDLLEKGIYTAKVFIDRSKIINEKLNEAKTNLDILNKSLEDYAKYHKKLIEFIPKVEHVLEVYYSIDDPEVKNALLCEVVSKAVYTKTKRVGKDKNFDDFELIVYPRRAK</sequence>
<name>A0ABS4GGR2_9FIRM</name>
<dbReference type="Pfam" id="PF07508">
    <property type="entry name" value="Recombinase"/>
    <property type="match status" value="1"/>
</dbReference>
<dbReference type="RefSeq" id="WP_209512605.1">
    <property type="nucleotide sequence ID" value="NZ_JAGGKS010000008.1"/>
</dbReference>
<evidence type="ECO:0000313" key="5">
    <source>
        <dbReference type="Proteomes" id="UP001519342"/>
    </source>
</evidence>
<dbReference type="Proteomes" id="UP001519342">
    <property type="component" value="Unassembled WGS sequence"/>
</dbReference>
<protein>
    <submittedName>
        <fullName evidence="4">DNA invertase Pin-like site-specific DNA recombinase</fullName>
    </submittedName>
</protein>
<organism evidence="4 5">
    <name type="scientific">Sedimentibacter acidaminivorans</name>
    <dbReference type="NCBI Taxonomy" id="913099"/>
    <lineage>
        <taxon>Bacteria</taxon>
        <taxon>Bacillati</taxon>
        <taxon>Bacillota</taxon>
        <taxon>Tissierellia</taxon>
        <taxon>Sedimentibacter</taxon>
    </lineage>
</organism>
<dbReference type="InterPro" id="IPR038109">
    <property type="entry name" value="DNA_bind_recomb_sf"/>
</dbReference>
<dbReference type="PANTHER" id="PTHR30461:SF23">
    <property type="entry name" value="DNA RECOMBINASE-RELATED"/>
    <property type="match status" value="1"/>
</dbReference>
<keyword evidence="1" id="KW-0175">Coiled coil</keyword>
<dbReference type="Gene3D" id="3.90.1750.20">
    <property type="entry name" value="Putative Large Serine Recombinase, Chain B, Domain 2"/>
    <property type="match status" value="1"/>
</dbReference>
<dbReference type="PROSITE" id="PS51737">
    <property type="entry name" value="RECOMBINASE_DNA_BIND"/>
    <property type="match status" value="1"/>
</dbReference>
<comment type="caution">
    <text evidence="4">The sequence shown here is derived from an EMBL/GenBank/DDBJ whole genome shotgun (WGS) entry which is preliminary data.</text>
</comment>
<dbReference type="Pfam" id="PF00239">
    <property type="entry name" value="Resolvase"/>
    <property type="match status" value="1"/>
</dbReference>
<feature type="coiled-coil region" evidence="1">
    <location>
        <begin position="394"/>
        <end position="421"/>
    </location>
</feature>
<reference evidence="4 5" key="1">
    <citation type="submission" date="2021-03" db="EMBL/GenBank/DDBJ databases">
        <title>Genomic Encyclopedia of Type Strains, Phase IV (KMG-IV): sequencing the most valuable type-strain genomes for metagenomic binning, comparative biology and taxonomic classification.</title>
        <authorList>
            <person name="Goeker M."/>
        </authorList>
    </citation>
    <scope>NUCLEOTIDE SEQUENCE [LARGE SCALE GENOMIC DNA]</scope>
    <source>
        <strain evidence="4 5">DSM 24004</strain>
    </source>
</reference>
<accession>A0ABS4GGR2</accession>
<dbReference type="SUPFAM" id="SSF53041">
    <property type="entry name" value="Resolvase-like"/>
    <property type="match status" value="1"/>
</dbReference>
<dbReference type="PROSITE" id="PS51736">
    <property type="entry name" value="RECOMBINASES_3"/>
    <property type="match status" value="1"/>
</dbReference>
<dbReference type="InterPro" id="IPR006119">
    <property type="entry name" value="Resolv_N"/>
</dbReference>
<dbReference type="InterPro" id="IPR036162">
    <property type="entry name" value="Resolvase-like_N_sf"/>
</dbReference>
<evidence type="ECO:0000313" key="4">
    <source>
        <dbReference type="EMBL" id="MBP1926888.1"/>
    </source>
</evidence>
<dbReference type="InterPro" id="IPR011109">
    <property type="entry name" value="DNA_bind_recombinase_dom"/>
</dbReference>
<dbReference type="PANTHER" id="PTHR30461">
    <property type="entry name" value="DNA-INVERTASE FROM LAMBDOID PROPHAGE"/>
    <property type="match status" value="1"/>
</dbReference>
<gene>
    <name evidence="4" type="ORF">J2Z76_002758</name>
</gene>
<dbReference type="Gene3D" id="3.40.50.1390">
    <property type="entry name" value="Resolvase, N-terminal catalytic domain"/>
    <property type="match status" value="1"/>
</dbReference>
<dbReference type="InterPro" id="IPR050639">
    <property type="entry name" value="SSR_resolvase"/>
</dbReference>
<dbReference type="SMART" id="SM00857">
    <property type="entry name" value="Resolvase"/>
    <property type="match status" value="1"/>
</dbReference>
<proteinExistence type="predicted"/>
<feature type="domain" description="Resolvase/invertase-type recombinase catalytic" evidence="2">
    <location>
        <begin position="3"/>
        <end position="155"/>
    </location>
</feature>
<keyword evidence="5" id="KW-1185">Reference proteome</keyword>
<evidence type="ECO:0000259" key="2">
    <source>
        <dbReference type="PROSITE" id="PS51736"/>
    </source>
</evidence>